<dbReference type="AlphaFoldDB" id="C1EBP3"/>
<keyword evidence="3" id="KW-1185">Reference proteome</keyword>
<dbReference type="SUPFAM" id="SSF53474">
    <property type="entry name" value="alpha/beta-Hydrolases"/>
    <property type="match status" value="1"/>
</dbReference>
<dbReference type="GO" id="GO:0016787">
    <property type="term" value="F:hydrolase activity"/>
    <property type="evidence" value="ECO:0007669"/>
    <property type="project" value="InterPro"/>
</dbReference>
<proteinExistence type="predicted"/>
<dbReference type="Pfam" id="PF01738">
    <property type="entry name" value="DLH"/>
    <property type="match status" value="1"/>
</dbReference>
<dbReference type="Gene3D" id="3.40.50.1820">
    <property type="entry name" value="alpha/beta hydrolase"/>
    <property type="match status" value="1"/>
</dbReference>
<dbReference type="STRING" id="296587.C1EBP3"/>
<dbReference type="OrthoDB" id="17560at2759"/>
<evidence type="ECO:0000313" key="3">
    <source>
        <dbReference type="Proteomes" id="UP000002009"/>
    </source>
</evidence>
<protein>
    <recommendedName>
        <fullName evidence="1">Dienelactone hydrolase domain-containing protein</fullName>
    </recommendedName>
</protein>
<name>C1EBP3_MICCC</name>
<dbReference type="KEGG" id="mis:MICPUN_84635"/>
<dbReference type="PANTHER" id="PTHR46623:SF6">
    <property type="entry name" value="ALPHA_BETA-HYDROLASES SUPERFAMILY PROTEIN"/>
    <property type="match status" value="1"/>
</dbReference>
<gene>
    <name evidence="2" type="ORF">MICPUN_84635</name>
</gene>
<dbReference type="FunCoup" id="C1EBP3">
    <property type="interactions" value="359"/>
</dbReference>
<dbReference type="PANTHER" id="PTHR46623">
    <property type="entry name" value="CARBOXYMETHYLENEBUTENOLIDASE-RELATED"/>
    <property type="match status" value="1"/>
</dbReference>
<dbReference type="Proteomes" id="UP000002009">
    <property type="component" value="Chromosome 9"/>
</dbReference>
<dbReference type="eggNOG" id="KOG3043">
    <property type="taxonomic scope" value="Eukaryota"/>
</dbReference>
<reference evidence="2 3" key="1">
    <citation type="journal article" date="2009" name="Science">
        <title>Green evolution and dynamic adaptations revealed by genomes of the marine picoeukaryotes Micromonas.</title>
        <authorList>
            <person name="Worden A.Z."/>
            <person name="Lee J.H."/>
            <person name="Mock T."/>
            <person name="Rouze P."/>
            <person name="Simmons M.P."/>
            <person name="Aerts A.L."/>
            <person name="Allen A.E."/>
            <person name="Cuvelier M.L."/>
            <person name="Derelle E."/>
            <person name="Everett M.V."/>
            <person name="Foulon E."/>
            <person name="Grimwood J."/>
            <person name="Gundlach H."/>
            <person name="Henrissat B."/>
            <person name="Napoli C."/>
            <person name="McDonald S.M."/>
            <person name="Parker M.S."/>
            <person name="Rombauts S."/>
            <person name="Salamov A."/>
            <person name="Von Dassow P."/>
            <person name="Badger J.H."/>
            <person name="Coutinho P.M."/>
            <person name="Demir E."/>
            <person name="Dubchak I."/>
            <person name="Gentemann C."/>
            <person name="Eikrem W."/>
            <person name="Gready J.E."/>
            <person name="John U."/>
            <person name="Lanier W."/>
            <person name="Lindquist E.A."/>
            <person name="Lucas S."/>
            <person name="Mayer K.F."/>
            <person name="Moreau H."/>
            <person name="Not F."/>
            <person name="Otillar R."/>
            <person name="Panaud O."/>
            <person name="Pangilinan J."/>
            <person name="Paulsen I."/>
            <person name="Piegu B."/>
            <person name="Poliakov A."/>
            <person name="Robbens S."/>
            <person name="Schmutz J."/>
            <person name="Toulza E."/>
            <person name="Wyss T."/>
            <person name="Zelensky A."/>
            <person name="Zhou K."/>
            <person name="Armbrust E.V."/>
            <person name="Bhattacharya D."/>
            <person name="Goodenough U.W."/>
            <person name="Van de Peer Y."/>
            <person name="Grigoriev I.V."/>
        </authorList>
    </citation>
    <scope>NUCLEOTIDE SEQUENCE [LARGE SCALE GENOMIC DNA]</scope>
    <source>
        <strain evidence="3">RCC299 / NOUM17</strain>
    </source>
</reference>
<evidence type="ECO:0000313" key="2">
    <source>
        <dbReference type="EMBL" id="ACO65449.1"/>
    </source>
</evidence>
<dbReference type="InterPro" id="IPR029058">
    <property type="entry name" value="AB_hydrolase_fold"/>
</dbReference>
<dbReference type="InParanoid" id="C1EBP3"/>
<dbReference type="EMBL" id="CP001329">
    <property type="protein sequence ID" value="ACO65449.1"/>
    <property type="molecule type" value="Genomic_DNA"/>
</dbReference>
<dbReference type="InterPro" id="IPR051049">
    <property type="entry name" value="Dienelactone_hydrolase-like"/>
</dbReference>
<dbReference type="OMA" id="FFAAIEW"/>
<accession>C1EBP3</accession>
<evidence type="ECO:0000259" key="1">
    <source>
        <dbReference type="Pfam" id="PF01738"/>
    </source>
</evidence>
<dbReference type="RefSeq" id="XP_002504191.1">
    <property type="nucleotide sequence ID" value="XM_002504145.1"/>
</dbReference>
<dbReference type="GeneID" id="8246363"/>
<feature type="domain" description="Dienelactone hydrolase" evidence="1">
    <location>
        <begin position="16"/>
        <end position="233"/>
    </location>
</feature>
<sequence>MQKVTFGDAQIPGYECGDKSSPAVIVIQEWWGVTENIQRQALKLSEDGGFRCIVPDLYKGKLGVDVEEAHHLMTSLDWPNAKDELVECAKYLRASGSPKVGVVGFCMGGALALIAAQHADDVTCAAPFYGTPDPAICQTDKITKPVQAHFGELDNLAGFSDPDAAKKLLANLRAAGSDCELHMYPNVGHAFMNDLPAPYPDWDAREKTQGFPRFDSAQVNAAWSRLLEFFRKHLA</sequence>
<dbReference type="InterPro" id="IPR002925">
    <property type="entry name" value="Dienelactn_hydro"/>
</dbReference>
<organism evidence="2 3">
    <name type="scientific">Micromonas commoda (strain RCC299 / NOUM17 / CCMP2709)</name>
    <name type="common">Picoplanktonic green alga</name>
    <dbReference type="NCBI Taxonomy" id="296587"/>
    <lineage>
        <taxon>Eukaryota</taxon>
        <taxon>Viridiplantae</taxon>
        <taxon>Chlorophyta</taxon>
        <taxon>Mamiellophyceae</taxon>
        <taxon>Mamiellales</taxon>
        <taxon>Mamiellaceae</taxon>
        <taxon>Micromonas</taxon>
    </lineage>
</organism>